<dbReference type="EMBL" id="SIRE01000016">
    <property type="protein sequence ID" value="TBL75619.1"/>
    <property type="molecule type" value="Genomic_DNA"/>
</dbReference>
<dbReference type="Gene3D" id="3.30.420.40">
    <property type="match status" value="2"/>
</dbReference>
<sequence>MEPEQKPMLAVDIGSTNIKAALIDKQGKLLASGRAPFPAISSEGRCEADADELWRSFIAAVSQLHAKAGSLADIGSVAITSQMAGLVLLDEMWHAVGPVIPGVDQRGSVYVPELMRRMAGHPVHAVTGCPPLGIYPAPKLLCLAAEQPALLQKARYIGGIKEWMLLKLTGGWITDPASASCTQLFDQRQRGWWPEMIAAAGIGHLILPEVRNPDERAGILLPQAADVLQLPAELPVYVGTGDGPAANLATGAVEPGSLCISLGTTAVVRYMTEHIDMTMENKRHFRQWFGWHWYMQGFRLEGAGRDIEAFLPQAEASSHADAFPICYNPHAADHHRRFIGDWAGADANSRLQAVLDGILFALYEEMKPALSKGTFREIRPVGGGAGNLHWMKELAGLFGLPVILTESGDSALGAAMIAMKQAGGAAAWSEAAQAMVHVKTVIQALPEFSRTMQAKYETYRLILKRGESE</sequence>
<dbReference type="GO" id="GO:0016301">
    <property type="term" value="F:kinase activity"/>
    <property type="evidence" value="ECO:0007669"/>
    <property type="project" value="UniProtKB-KW"/>
</dbReference>
<dbReference type="InterPro" id="IPR000577">
    <property type="entry name" value="Carb_kinase_FGGY"/>
</dbReference>
<comment type="caution">
    <text evidence="6">The sequence shown here is derived from an EMBL/GenBank/DDBJ whole genome shotgun (WGS) entry which is preliminary data.</text>
</comment>
<dbReference type="PANTHER" id="PTHR43095">
    <property type="entry name" value="SUGAR KINASE"/>
    <property type="match status" value="1"/>
</dbReference>
<accession>A0A4Q9DKV9</accession>
<keyword evidence="2" id="KW-0808">Transferase</keyword>
<evidence type="ECO:0000256" key="1">
    <source>
        <dbReference type="ARBA" id="ARBA00009156"/>
    </source>
</evidence>
<keyword evidence="7" id="KW-1185">Reference proteome</keyword>
<evidence type="ECO:0008006" key="8">
    <source>
        <dbReference type="Google" id="ProtNLM"/>
    </source>
</evidence>
<evidence type="ECO:0000256" key="2">
    <source>
        <dbReference type="ARBA" id="ARBA00022679"/>
    </source>
</evidence>
<evidence type="ECO:0000256" key="3">
    <source>
        <dbReference type="ARBA" id="ARBA00022777"/>
    </source>
</evidence>
<evidence type="ECO:0000259" key="5">
    <source>
        <dbReference type="Pfam" id="PF02782"/>
    </source>
</evidence>
<evidence type="ECO:0000313" key="7">
    <source>
        <dbReference type="Proteomes" id="UP000293142"/>
    </source>
</evidence>
<feature type="domain" description="Carbohydrate kinase FGGY N-terminal" evidence="4">
    <location>
        <begin position="8"/>
        <end position="248"/>
    </location>
</feature>
<dbReference type="Proteomes" id="UP000293142">
    <property type="component" value="Unassembled WGS sequence"/>
</dbReference>
<dbReference type="Pfam" id="PF00370">
    <property type="entry name" value="FGGY_N"/>
    <property type="match status" value="1"/>
</dbReference>
<name>A0A4Q9DKV9_9BACL</name>
<feature type="domain" description="Carbohydrate kinase FGGY C-terminal" evidence="5">
    <location>
        <begin position="321"/>
        <end position="421"/>
    </location>
</feature>
<dbReference type="InterPro" id="IPR050406">
    <property type="entry name" value="FGGY_Carb_Kinase"/>
</dbReference>
<organism evidence="6 7">
    <name type="scientific">Paenibacillus thalictri</name>
    <dbReference type="NCBI Taxonomy" id="2527873"/>
    <lineage>
        <taxon>Bacteria</taxon>
        <taxon>Bacillati</taxon>
        <taxon>Bacillota</taxon>
        <taxon>Bacilli</taxon>
        <taxon>Bacillales</taxon>
        <taxon>Paenibacillaceae</taxon>
        <taxon>Paenibacillus</taxon>
    </lineage>
</organism>
<dbReference type="AlphaFoldDB" id="A0A4Q9DKV9"/>
<proteinExistence type="inferred from homology"/>
<evidence type="ECO:0000259" key="4">
    <source>
        <dbReference type="Pfam" id="PF00370"/>
    </source>
</evidence>
<dbReference type="InterPro" id="IPR018485">
    <property type="entry name" value="FGGY_C"/>
</dbReference>
<dbReference type="RefSeq" id="WP_131015530.1">
    <property type="nucleotide sequence ID" value="NZ_SIRE01000016.1"/>
</dbReference>
<dbReference type="GO" id="GO:0005975">
    <property type="term" value="P:carbohydrate metabolic process"/>
    <property type="evidence" value="ECO:0007669"/>
    <property type="project" value="InterPro"/>
</dbReference>
<dbReference type="PIRSF" id="PIRSF000538">
    <property type="entry name" value="GlpK"/>
    <property type="match status" value="1"/>
</dbReference>
<dbReference type="InterPro" id="IPR018484">
    <property type="entry name" value="FGGY_N"/>
</dbReference>
<evidence type="ECO:0000313" key="6">
    <source>
        <dbReference type="EMBL" id="TBL75619.1"/>
    </source>
</evidence>
<comment type="similarity">
    <text evidence="1">Belongs to the FGGY kinase family.</text>
</comment>
<protein>
    <recommendedName>
        <fullName evidence="8">Carbohydrate kinase</fullName>
    </recommendedName>
</protein>
<dbReference type="PANTHER" id="PTHR43095:SF2">
    <property type="entry name" value="GLUCONOKINASE"/>
    <property type="match status" value="1"/>
</dbReference>
<dbReference type="Pfam" id="PF02782">
    <property type="entry name" value="FGGY_C"/>
    <property type="match status" value="1"/>
</dbReference>
<dbReference type="OrthoDB" id="9805576at2"/>
<dbReference type="InterPro" id="IPR043129">
    <property type="entry name" value="ATPase_NBD"/>
</dbReference>
<reference evidence="6 7" key="1">
    <citation type="submission" date="2019-02" db="EMBL/GenBank/DDBJ databases">
        <title>Paenibacillus sp. nov., isolated from surface-sterilized tissue of Thalictrum simplex L.</title>
        <authorList>
            <person name="Tuo L."/>
        </authorList>
    </citation>
    <scope>NUCLEOTIDE SEQUENCE [LARGE SCALE GENOMIC DNA]</scope>
    <source>
        <strain evidence="6 7">N2SHLJ1</strain>
    </source>
</reference>
<gene>
    <name evidence="6" type="ORF">EYB31_21725</name>
</gene>
<dbReference type="SUPFAM" id="SSF53067">
    <property type="entry name" value="Actin-like ATPase domain"/>
    <property type="match status" value="2"/>
</dbReference>
<keyword evidence="3" id="KW-0418">Kinase</keyword>